<comment type="caution">
    <text evidence="1">The sequence shown here is derived from an EMBL/GenBank/DDBJ whole genome shotgun (WGS) entry which is preliminary data.</text>
</comment>
<proteinExistence type="predicted"/>
<name>A0ABR2IES5_9PEZI</name>
<sequence>MNAVAIACPVTVDGPVTITATASTVVAAAAKLRLFVTQGDVSLEEVGDTIILPVPGISPTLVPAFGRAGLYISSPPHWPHSIFCPLCVSWLPSVYQCDDSTYASTTYLATPEFDFLALTPDNAETG</sequence>
<dbReference type="Proteomes" id="UP001390339">
    <property type="component" value="Unassembled WGS sequence"/>
</dbReference>
<accession>A0ABR2IES5</accession>
<gene>
    <name evidence="1" type="ORF">PGQ11_008199</name>
</gene>
<keyword evidence="2" id="KW-1185">Reference proteome</keyword>
<protein>
    <submittedName>
        <fullName evidence="1">Uncharacterized protein</fullName>
    </submittedName>
</protein>
<dbReference type="EMBL" id="JAPCWZ010000005">
    <property type="protein sequence ID" value="KAK8861964.1"/>
    <property type="molecule type" value="Genomic_DNA"/>
</dbReference>
<organism evidence="1 2">
    <name type="scientific">Apiospora arundinis</name>
    <dbReference type="NCBI Taxonomy" id="335852"/>
    <lineage>
        <taxon>Eukaryota</taxon>
        <taxon>Fungi</taxon>
        <taxon>Dikarya</taxon>
        <taxon>Ascomycota</taxon>
        <taxon>Pezizomycotina</taxon>
        <taxon>Sordariomycetes</taxon>
        <taxon>Xylariomycetidae</taxon>
        <taxon>Amphisphaeriales</taxon>
        <taxon>Apiosporaceae</taxon>
        <taxon>Apiospora</taxon>
    </lineage>
</organism>
<evidence type="ECO:0000313" key="1">
    <source>
        <dbReference type="EMBL" id="KAK8861964.1"/>
    </source>
</evidence>
<evidence type="ECO:0000313" key="2">
    <source>
        <dbReference type="Proteomes" id="UP001390339"/>
    </source>
</evidence>
<reference evidence="1 2" key="1">
    <citation type="journal article" date="2024" name="IMA Fungus">
        <title>Apiospora arundinis, a panoply of carbohydrate-active enzymes and secondary metabolites.</title>
        <authorList>
            <person name="Sorensen T."/>
            <person name="Petersen C."/>
            <person name="Muurmann A.T."/>
            <person name="Christiansen J.V."/>
            <person name="Brundto M.L."/>
            <person name="Overgaard C.K."/>
            <person name="Boysen A.T."/>
            <person name="Wollenberg R.D."/>
            <person name="Larsen T.O."/>
            <person name="Sorensen J.L."/>
            <person name="Nielsen K.L."/>
            <person name="Sondergaard T.E."/>
        </authorList>
    </citation>
    <scope>NUCLEOTIDE SEQUENCE [LARGE SCALE GENOMIC DNA]</scope>
    <source>
        <strain evidence="1 2">AAU 773</strain>
    </source>
</reference>